<gene>
    <name evidence="1" type="ORF">MA16_Dca022191</name>
</gene>
<sequence length="62" mass="6183">MARRALAVGEVPCADELAITGCGAEAGPGNAGSAPLGRDGSEAAVRIAAALRPDSDVDYRRS</sequence>
<protein>
    <submittedName>
        <fullName evidence="1">Uncharacterized protein</fullName>
    </submittedName>
</protein>
<proteinExistence type="predicted"/>
<accession>A0A2I0VGI1</accession>
<dbReference type="EMBL" id="KZ503633">
    <property type="protein sequence ID" value="PKU62519.1"/>
    <property type="molecule type" value="Genomic_DNA"/>
</dbReference>
<reference evidence="1 2" key="2">
    <citation type="journal article" date="2017" name="Nature">
        <title>The Apostasia genome and the evolution of orchids.</title>
        <authorList>
            <person name="Zhang G.Q."/>
            <person name="Liu K.W."/>
            <person name="Li Z."/>
            <person name="Lohaus R."/>
            <person name="Hsiao Y.Y."/>
            <person name="Niu S.C."/>
            <person name="Wang J.Y."/>
            <person name="Lin Y.C."/>
            <person name="Xu Q."/>
            <person name="Chen L.J."/>
            <person name="Yoshida K."/>
            <person name="Fujiwara S."/>
            <person name="Wang Z.W."/>
            <person name="Zhang Y.Q."/>
            <person name="Mitsuda N."/>
            <person name="Wang M."/>
            <person name="Liu G.H."/>
            <person name="Pecoraro L."/>
            <person name="Huang H.X."/>
            <person name="Xiao X.J."/>
            <person name="Lin M."/>
            <person name="Wu X.Y."/>
            <person name="Wu W.L."/>
            <person name="Chen Y.Y."/>
            <person name="Chang S.B."/>
            <person name="Sakamoto S."/>
            <person name="Ohme-Takagi M."/>
            <person name="Yagi M."/>
            <person name="Zeng S.J."/>
            <person name="Shen C.Y."/>
            <person name="Yeh C.M."/>
            <person name="Luo Y.B."/>
            <person name="Tsai W.C."/>
            <person name="Van de Peer Y."/>
            <person name="Liu Z.J."/>
        </authorList>
    </citation>
    <scope>NUCLEOTIDE SEQUENCE [LARGE SCALE GENOMIC DNA]</scope>
    <source>
        <tissue evidence="1">The whole plant</tissue>
    </source>
</reference>
<name>A0A2I0VGI1_9ASPA</name>
<reference evidence="1 2" key="1">
    <citation type="journal article" date="2016" name="Sci. Rep.">
        <title>The Dendrobium catenatum Lindl. genome sequence provides insights into polysaccharide synthase, floral development and adaptive evolution.</title>
        <authorList>
            <person name="Zhang G.Q."/>
            <person name="Xu Q."/>
            <person name="Bian C."/>
            <person name="Tsai W.C."/>
            <person name="Yeh C.M."/>
            <person name="Liu K.W."/>
            <person name="Yoshida K."/>
            <person name="Zhang L.S."/>
            <person name="Chang S.B."/>
            <person name="Chen F."/>
            <person name="Shi Y."/>
            <person name="Su Y.Y."/>
            <person name="Zhang Y.Q."/>
            <person name="Chen L.J."/>
            <person name="Yin Y."/>
            <person name="Lin M."/>
            <person name="Huang H."/>
            <person name="Deng H."/>
            <person name="Wang Z.W."/>
            <person name="Zhu S.L."/>
            <person name="Zhao X."/>
            <person name="Deng C."/>
            <person name="Niu S.C."/>
            <person name="Huang J."/>
            <person name="Wang M."/>
            <person name="Liu G.H."/>
            <person name="Yang H.J."/>
            <person name="Xiao X.J."/>
            <person name="Hsiao Y.Y."/>
            <person name="Wu W.L."/>
            <person name="Chen Y.Y."/>
            <person name="Mitsuda N."/>
            <person name="Ohme-Takagi M."/>
            <person name="Luo Y.B."/>
            <person name="Van de Peer Y."/>
            <person name="Liu Z.J."/>
        </authorList>
    </citation>
    <scope>NUCLEOTIDE SEQUENCE [LARGE SCALE GENOMIC DNA]</scope>
    <source>
        <tissue evidence="1">The whole plant</tissue>
    </source>
</reference>
<evidence type="ECO:0000313" key="2">
    <source>
        <dbReference type="Proteomes" id="UP000233837"/>
    </source>
</evidence>
<evidence type="ECO:0000313" key="1">
    <source>
        <dbReference type="EMBL" id="PKU62519.1"/>
    </source>
</evidence>
<organism evidence="1 2">
    <name type="scientific">Dendrobium catenatum</name>
    <dbReference type="NCBI Taxonomy" id="906689"/>
    <lineage>
        <taxon>Eukaryota</taxon>
        <taxon>Viridiplantae</taxon>
        <taxon>Streptophyta</taxon>
        <taxon>Embryophyta</taxon>
        <taxon>Tracheophyta</taxon>
        <taxon>Spermatophyta</taxon>
        <taxon>Magnoliopsida</taxon>
        <taxon>Liliopsida</taxon>
        <taxon>Asparagales</taxon>
        <taxon>Orchidaceae</taxon>
        <taxon>Epidendroideae</taxon>
        <taxon>Malaxideae</taxon>
        <taxon>Dendrobiinae</taxon>
        <taxon>Dendrobium</taxon>
    </lineage>
</organism>
<keyword evidence="2" id="KW-1185">Reference proteome</keyword>
<dbReference type="Proteomes" id="UP000233837">
    <property type="component" value="Unassembled WGS sequence"/>
</dbReference>
<dbReference type="AlphaFoldDB" id="A0A2I0VGI1"/>